<dbReference type="AlphaFoldDB" id="A0A0C3QBJ6"/>
<dbReference type="PANTHER" id="PTHR43245">
    <property type="entry name" value="BIFUNCTIONAL POLYMYXIN RESISTANCE PROTEIN ARNA"/>
    <property type="match status" value="1"/>
</dbReference>
<dbReference type="STRING" id="1051891.A0A0C3QBJ6"/>
<dbReference type="InterPro" id="IPR002225">
    <property type="entry name" value="3Beta_OHSteriod_DH/Estase"/>
</dbReference>
<evidence type="ECO:0000313" key="6">
    <source>
        <dbReference type="Proteomes" id="UP000054248"/>
    </source>
</evidence>
<dbReference type="EMBL" id="KN823002">
    <property type="protein sequence ID" value="KIO27875.1"/>
    <property type="molecule type" value="Genomic_DNA"/>
</dbReference>
<dbReference type="InterPro" id="IPR050177">
    <property type="entry name" value="Lipid_A_modif_metabolic_enz"/>
</dbReference>
<dbReference type="Gene3D" id="3.40.50.720">
    <property type="entry name" value="NAD(P)-binding Rossmann-like Domain"/>
    <property type="match status" value="2"/>
</dbReference>
<reference evidence="5 6" key="1">
    <citation type="submission" date="2014-04" db="EMBL/GenBank/DDBJ databases">
        <authorList>
            <consortium name="DOE Joint Genome Institute"/>
            <person name="Kuo A."/>
            <person name="Girlanda M."/>
            <person name="Perotto S."/>
            <person name="Kohler A."/>
            <person name="Nagy L.G."/>
            <person name="Floudas D."/>
            <person name="Copeland A."/>
            <person name="Barry K.W."/>
            <person name="Cichocki N."/>
            <person name="Veneault-Fourrey C."/>
            <person name="LaButti K."/>
            <person name="Lindquist E.A."/>
            <person name="Lipzen A."/>
            <person name="Lundell T."/>
            <person name="Morin E."/>
            <person name="Murat C."/>
            <person name="Sun H."/>
            <person name="Tunlid A."/>
            <person name="Henrissat B."/>
            <person name="Grigoriev I.V."/>
            <person name="Hibbett D.S."/>
            <person name="Martin F."/>
            <person name="Nordberg H.P."/>
            <person name="Cantor M.N."/>
            <person name="Hua S.X."/>
        </authorList>
    </citation>
    <scope>NUCLEOTIDE SEQUENCE [LARGE SCALE GENOMIC DNA]</scope>
    <source>
        <strain evidence="5 6">MUT 4182</strain>
    </source>
</reference>
<reference evidence="6" key="2">
    <citation type="submission" date="2015-01" db="EMBL/GenBank/DDBJ databases">
        <title>Evolutionary Origins and Diversification of the Mycorrhizal Mutualists.</title>
        <authorList>
            <consortium name="DOE Joint Genome Institute"/>
            <consortium name="Mycorrhizal Genomics Consortium"/>
            <person name="Kohler A."/>
            <person name="Kuo A."/>
            <person name="Nagy L.G."/>
            <person name="Floudas D."/>
            <person name="Copeland A."/>
            <person name="Barry K.W."/>
            <person name="Cichocki N."/>
            <person name="Veneault-Fourrey C."/>
            <person name="LaButti K."/>
            <person name="Lindquist E.A."/>
            <person name="Lipzen A."/>
            <person name="Lundell T."/>
            <person name="Morin E."/>
            <person name="Murat C."/>
            <person name="Riley R."/>
            <person name="Ohm R."/>
            <person name="Sun H."/>
            <person name="Tunlid A."/>
            <person name="Henrissat B."/>
            <person name="Grigoriev I.V."/>
            <person name="Hibbett D.S."/>
            <person name="Martin F."/>
        </authorList>
    </citation>
    <scope>NUCLEOTIDE SEQUENCE [LARGE SCALE GENOMIC DNA]</scope>
    <source>
        <strain evidence="6">MUT 4182</strain>
    </source>
</reference>
<feature type="region of interest" description="Disordered" evidence="3">
    <location>
        <begin position="317"/>
        <end position="355"/>
    </location>
</feature>
<dbReference type="GO" id="GO:0016616">
    <property type="term" value="F:oxidoreductase activity, acting on the CH-OH group of donors, NAD or NADP as acceptor"/>
    <property type="evidence" value="ECO:0007669"/>
    <property type="project" value="InterPro"/>
</dbReference>
<evidence type="ECO:0000256" key="3">
    <source>
        <dbReference type="SAM" id="MobiDB-lite"/>
    </source>
</evidence>
<keyword evidence="2" id="KW-0560">Oxidoreductase</keyword>
<sequence>MSSSTGPQTYLVIGGSGFLGRSIVEALLKRGEKSVATLDLVQRYHDVPHYSGDITDGEFVGDVLRKSGTTVIIHTASPVHNLAPSIYYKVNVVGTLTIVKAAMANHVPCLVFTSSSGVVDAGIHLVDADERLPYPDKFVDAYNESKALAEKIVLEANGRNGLLTVALRPAGIFGPGDRQLIPGYAKVMANSQTHFQIGTNDNLFDLTYIDNVVYAHILASDRLVECSKRPAHTWALPKNAPFESTIDFTSATVPNPRVPTSEAKPLGPVGDRAVADSEKEANKLFQDDEYIEQRPVTRTKFDPMSDTALELEDVVKEHKAAEPASSEKDELNGHSDPLPPSPFLPETVTYTDKGTSLPHPSSVLTVNALQVPGQAFFITNGEPVYFWDFGRMVWKAMGDHTTRRMVLPTSVGLVVGTLAEWFSWFMGREPGFTRYRVAITSSNRWFNIEKARRVLGYEPQVGLEEGIKRGVKWFMDNGGLDASKGH</sequence>
<dbReference type="GO" id="GO:0006694">
    <property type="term" value="P:steroid biosynthetic process"/>
    <property type="evidence" value="ECO:0007669"/>
    <property type="project" value="InterPro"/>
</dbReference>
<accession>A0A0C3QBJ6</accession>
<organism evidence="5 6">
    <name type="scientific">Tulasnella calospora MUT 4182</name>
    <dbReference type="NCBI Taxonomy" id="1051891"/>
    <lineage>
        <taxon>Eukaryota</taxon>
        <taxon>Fungi</taxon>
        <taxon>Dikarya</taxon>
        <taxon>Basidiomycota</taxon>
        <taxon>Agaricomycotina</taxon>
        <taxon>Agaricomycetes</taxon>
        <taxon>Cantharellales</taxon>
        <taxon>Tulasnellaceae</taxon>
        <taxon>Tulasnella</taxon>
    </lineage>
</organism>
<proteinExistence type="inferred from homology"/>
<evidence type="ECO:0000256" key="2">
    <source>
        <dbReference type="ARBA" id="ARBA00023002"/>
    </source>
</evidence>
<dbReference type="SUPFAM" id="SSF51735">
    <property type="entry name" value="NAD(P)-binding Rossmann-fold domains"/>
    <property type="match status" value="2"/>
</dbReference>
<dbReference type="Proteomes" id="UP000054248">
    <property type="component" value="Unassembled WGS sequence"/>
</dbReference>
<gene>
    <name evidence="5" type="ORF">M407DRAFT_188207</name>
</gene>
<dbReference type="InterPro" id="IPR036291">
    <property type="entry name" value="NAD(P)-bd_dom_sf"/>
</dbReference>
<feature type="compositionally biased region" description="Basic and acidic residues" evidence="3">
    <location>
        <begin position="317"/>
        <end position="333"/>
    </location>
</feature>
<name>A0A0C3QBJ6_9AGAM</name>
<feature type="domain" description="3-beta hydroxysteroid dehydrogenase/isomerase" evidence="4">
    <location>
        <begin position="11"/>
        <end position="229"/>
    </location>
</feature>
<protein>
    <recommendedName>
        <fullName evidence="4">3-beta hydroxysteroid dehydrogenase/isomerase domain-containing protein</fullName>
    </recommendedName>
</protein>
<evidence type="ECO:0000256" key="1">
    <source>
        <dbReference type="ARBA" id="ARBA00009219"/>
    </source>
</evidence>
<feature type="region of interest" description="Disordered" evidence="3">
    <location>
        <begin position="251"/>
        <end position="271"/>
    </location>
</feature>
<evidence type="ECO:0000259" key="4">
    <source>
        <dbReference type="Pfam" id="PF01073"/>
    </source>
</evidence>
<dbReference type="HOGENOM" id="CLU_007383_6_8_1"/>
<comment type="similarity">
    <text evidence="1">Belongs to the 3-beta-HSD family.</text>
</comment>
<keyword evidence="6" id="KW-1185">Reference proteome</keyword>
<dbReference type="OrthoDB" id="10058185at2759"/>
<dbReference type="Pfam" id="PF01073">
    <property type="entry name" value="3Beta_HSD"/>
    <property type="match status" value="1"/>
</dbReference>
<dbReference type="PANTHER" id="PTHR43245:SF51">
    <property type="entry name" value="SHORT CHAIN DEHYDROGENASE_REDUCTASE FAMILY 42E, MEMBER 2"/>
    <property type="match status" value="1"/>
</dbReference>
<evidence type="ECO:0000313" key="5">
    <source>
        <dbReference type="EMBL" id="KIO27875.1"/>
    </source>
</evidence>